<feature type="region of interest" description="Disordered" evidence="1">
    <location>
        <begin position="1"/>
        <end position="20"/>
    </location>
</feature>
<accession>A0ABU5V6S4</accession>
<comment type="caution">
    <text evidence="3">The sequence shown here is derived from an EMBL/GenBank/DDBJ whole genome shotgun (WGS) entry which is preliminary data.</text>
</comment>
<gene>
    <name evidence="3" type="ORF">VA603_15345</name>
</gene>
<proteinExistence type="predicted"/>
<feature type="domain" description="Spore coat protein U/FanG" evidence="2">
    <location>
        <begin position="3"/>
        <end position="122"/>
    </location>
</feature>
<evidence type="ECO:0000313" key="3">
    <source>
        <dbReference type="EMBL" id="MEA5668922.1"/>
    </source>
</evidence>
<dbReference type="Proteomes" id="UP001301653">
    <property type="component" value="Unassembled WGS sequence"/>
</dbReference>
<feature type="compositionally biased region" description="Polar residues" evidence="1">
    <location>
        <begin position="11"/>
        <end position="20"/>
    </location>
</feature>
<organism evidence="3 4">
    <name type="scientific">Stenotrophomonas capsici</name>
    <dbReference type="NCBI Taxonomy" id="3110230"/>
    <lineage>
        <taxon>Bacteria</taxon>
        <taxon>Pseudomonadati</taxon>
        <taxon>Pseudomonadota</taxon>
        <taxon>Gammaproteobacteria</taxon>
        <taxon>Lysobacterales</taxon>
        <taxon>Lysobacteraceae</taxon>
        <taxon>Stenotrophomonas</taxon>
    </lineage>
</organism>
<dbReference type="SMART" id="SM00972">
    <property type="entry name" value="SCPU"/>
    <property type="match status" value="1"/>
</dbReference>
<name>A0ABU5V6S4_9GAMM</name>
<dbReference type="InterPro" id="IPR053167">
    <property type="entry name" value="Spore_coat_component"/>
</dbReference>
<sequence length="125" mass="12795">MSASDIDFSSHARSTGTPVDAQGTLQVNCTLGTPYAIGLNAGTNASSPTAAGDNRRMADANNQYVAYGLYRDAGRQDVWGDVLGSNTLAGTGTATDQLIPVFGRVPSTNAAAGSYVDTVVATVTY</sequence>
<evidence type="ECO:0000259" key="2">
    <source>
        <dbReference type="Pfam" id="PF05229"/>
    </source>
</evidence>
<protein>
    <submittedName>
        <fullName evidence="3">Spore coat U domain-containing protein</fullName>
    </submittedName>
</protein>
<dbReference type="RefSeq" id="WP_323439358.1">
    <property type="nucleotide sequence ID" value="NZ_JAYFUH010000249.1"/>
</dbReference>
<dbReference type="PANTHER" id="PTHR37089">
    <property type="entry name" value="PROTEIN U-RELATED"/>
    <property type="match status" value="1"/>
</dbReference>
<reference evidence="3 4" key="1">
    <citation type="submission" date="2023-12" db="EMBL/GenBank/DDBJ databases">
        <title>Stenotrophomonas guangdongensis sp. nov., isolated from wilted pepper plants (Capsicum annuum).</title>
        <authorList>
            <person name="Qiu M."/>
            <person name="Li Y."/>
            <person name="Liu Q."/>
            <person name="Zhang X."/>
            <person name="Huang Y."/>
            <person name="Guo R."/>
            <person name="Hu M."/>
            <person name="Zhou J."/>
            <person name="Zhou X."/>
        </authorList>
    </citation>
    <scope>NUCLEOTIDE SEQUENCE [LARGE SCALE GENOMIC DNA]</scope>
    <source>
        <strain evidence="3 4">MH1</strain>
    </source>
</reference>
<dbReference type="EMBL" id="JAYFUH010000249">
    <property type="protein sequence ID" value="MEA5668922.1"/>
    <property type="molecule type" value="Genomic_DNA"/>
</dbReference>
<evidence type="ECO:0000256" key="1">
    <source>
        <dbReference type="SAM" id="MobiDB-lite"/>
    </source>
</evidence>
<evidence type="ECO:0000313" key="4">
    <source>
        <dbReference type="Proteomes" id="UP001301653"/>
    </source>
</evidence>
<dbReference type="Pfam" id="PF05229">
    <property type="entry name" value="SCPU"/>
    <property type="match status" value="1"/>
</dbReference>
<dbReference type="InterPro" id="IPR007893">
    <property type="entry name" value="Spore_coat_U/FanG"/>
</dbReference>
<dbReference type="PANTHER" id="PTHR37089:SF4">
    <property type="entry name" value="EXPORTED PROTEIN"/>
    <property type="match status" value="1"/>
</dbReference>
<keyword evidence="4" id="KW-1185">Reference proteome</keyword>